<keyword evidence="2" id="KW-0808">Transferase</keyword>
<feature type="domain" description="Reverse transcriptase zinc-binding" evidence="1">
    <location>
        <begin position="32"/>
        <end position="88"/>
    </location>
</feature>
<accession>A0A2K3KBI6</accession>
<protein>
    <submittedName>
        <fullName evidence="2">Cysteine-rich receptor-like protein kinase</fullName>
    </submittedName>
</protein>
<proteinExistence type="predicted"/>
<dbReference type="EMBL" id="ASHM01157011">
    <property type="protein sequence ID" value="PNX63632.1"/>
    <property type="molecule type" value="Genomic_DNA"/>
</dbReference>
<sequence>MMGECQALLLPISLQTHISDRWQWLPDSETGYSVRGVYQLLTSQDMIALGDGHNLIWHRQVSLKVSILAWRLLRDRLPTKTNLVTRGVI</sequence>
<evidence type="ECO:0000313" key="3">
    <source>
        <dbReference type="Proteomes" id="UP000236291"/>
    </source>
</evidence>
<evidence type="ECO:0000313" key="2">
    <source>
        <dbReference type="EMBL" id="PNX63632.1"/>
    </source>
</evidence>
<keyword evidence="2" id="KW-0418">Kinase</keyword>
<reference evidence="2 3" key="2">
    <citation type="journal article" date="2017" name="Front. Plant Sci.">
        <title>Gene Classification and Mining of Molecular Markers Useful in Red Clover (Trifolium pratense) Breeding.</title>
        <authorList>
            <person name="Istvanek J."/>
            <person name="Dluhosova J."/>
            <person name="Dluhos P."/>
            <person name="Patkova L."/>
            <person name="Nedelnik J."/>
            <person name="Repkova J."/>
        </authorList>
    </citation>
    <scope>NUCLEOTIDE SEQUENCE [LARGE SCALE GENOMIC DNA]</scope>
    <source>
        <strain evidence="3">cv. Tatra</strain>
        <tissue evidence="2">Young leaves</tissue>
    </source>
</reference>
<reference evidence="2 3" key="1">
    <citation type="journal article" date="2014" name="Am. J. Bot.">
        <title>Genome assembly and annotation for red clover (Trifolium pratense; Fabaceae).</title>
        <authorList>
            <person name="Istvanek J."/>
            <person name="Jaros M."/>
            <person name="Krenek A."/>
            <person name="Repkova J."/>
        </authorList>
    </citation>
    <scope>NUCLEOTIDE SEQUENCE [LARGE SCALE GENOMIC DNA]</scope>
    <source>
        <strain evidence="3">cv. Tatra</strain>
        <tissue evidence="2">Young leaves</tissue>
    </source>
</reference>
<dbReference type="PANTHER" id="PTHR36617">
    <property type="entry name" value="PROTEIN, PUTATIVE-RELATED"/>
    <property type="match status" value="1"/>
</dbReference>
<evidence type="ECO:0000259" key="1">
    <source>
        <dbReference type="Pfam" id="PF13966"/>
    </source>
</evidence>
<dbReference type="PANTHER" id="PTHR36617:SF5">
    <property type="entry name" value="OS05G0421675 PROTEIN"/>
    <property type="match status" value="1"/>
</dbReference>
<dbReference type="AlphaFoldDB" id="A0A2K3KBI6"/>
<dbReference type="GO" id="GO:0016301">
    <property type="term" value="F:kinase activity"/>
    <property type="evidence" value="ECO:0007669"/>
    <property type="project" value="UniProtKB-KW"/>
</dbReference>
<organism evidence="2 3">
    <name type="scientific">Trifolium pratense</name>
    <name type="common">Red clover</name>
    <dbReference type="NCBI Taxonomy" id="57577"/>
    <lineage>
        <taxon>Eukaryota</taxon>
        <taxon>Viridiplantae</taxon>
        <taxon>Streptophyta</taxon>
        <taxon>Embryophyta</taxon>
        <taxon>Tracheophyta</taxon>
        <taxon>Spermatophyta</taxon>
        <taxon>Magnoliopsida</taxon>
        <taxon>eudicotyledons</taxon>
        <taxon>Gunneridae</taxon>
        <taxon>Pentapetalae</taxon>
        <taxon>rosids</taxon>
        <taxon>fabids</taxon>
        <taxon>Fabales</taxon>
        <taxon>Fabaceae</taxon>
        <taxon>Papilionoideae</taxon>
        <taxon>50 kb inversion clade</taxon>
        <taxon>NPAAA clade</taxon>
        <taxon>Hologalegina</taxon>
        <taxon>IRL clade</taxon>
        <taxon>Trifolieae</taxon>
        <taxon>Trifolium</taxon>
    </lineage>
</organism>
<feature type="non-terminal residue" evidence="2">
    <location>
        <position position="89"/>
    </location>
</feature>
<dbReference type="InterPro" id="IPR026960">
    <property type="entry name" value="RVT-Znf"/>
</dbReference>
<dbReference type="Proteomes" id="UP000236291">
    <property type="component" value="Unassembled WGS sequence"/>
</dbReference>
<gene>
    <name evidence="2" type="ORF">L195_g061727</name>
</gene>
<name>A0A2K3KBI6_TRIPR</name>
<dbReference type="Pfam" id="PF13966">
    <property type="entry name" value="zf-RVT"/>
    <property type="match status" value="1"/>
</dbReference>
<keyword evidence="2" id="KW-0675">Receptor</keyword>
<comment type="caution">
    <text evidence="2">The sequence shown here is derived from an EMBL/GenBank/DDBJ whole genome shotgun (WGS) entry which is preliminary data.</text>
</comment>